<comment type="function">
    <text evidence="11">Catalyzes the hydrolysis of 3-deoxy-D-manno-octulosonate 8-phosphate (KDO 8-P) to 3-deoxy-D-manno-octulosonate (KDO) and inorganic phosphate.</text>
</comment>
<feature type="binding site" evidence="12">
    <location>
        <position position="17"/>
    </location>
    <ligand>
        <name>Mg(2+)</name>
        <dbReference type="ChEBI" id="CHEBI:18420"/>
    </ligand>
</feature>
<dbReference type="PIRSF" id="PIRSF006118">
    <property type="entry name" value="KDO8-P_Ptase"/>
    <property type="match status" value="1"/>
</dbReference>
<feature type="binding site" evidence="12">
    <location>
        <position position="110"/>
    </location>
    <ligand>
        <name>Mg(2+)</name>
        <dbReference type="ChEBI" id="CHEBI:18420"/>
    </ligand>
</feature>
<dbReference type="PANTHER" id="PTHR21485">
    <property type="entry name" value="HAD SUPERFAMILY MEMBERS CMAS AND KDSC"/>
    <property type="match status" value="1"/>
</dbReference>
<name>A0A0A6S5H0_9GAMM</name>
<dbReference type="NCBIfam" id="TIGR01670">
    <property type="entry name" value="KdsC-phosphatas"/>
    <property type="match status" value="1"/>
</dbReference>
<gene>
    <name evidence="13" type="ORF">PN36_14715</name>
</gene>
<proteinExistence type="inferred from homology"/>
<dbReference type="GO" id="GO:0046872">
    <property type="term" value="F:metal ion binding"/>
    <property type="evidence" value="ECO:0007669"/>
    <property type="project" value="UniProtKB-UniRule"/>
</dbReference>
<dbReference type="GO" id="GO:0009103">
    <property type="term" value="P:lipopolysaccharide biosynthetic process"/>
    <property type="evidence" value="ECO:0007669"/>
    <property type="project" value="UniProtKB-UniRule"/>
</dbReference>
<evidence type="ECO:0000256" key="3">
    <source>
        <dbReference type="ARBA" id="ARBA00005893"/>
    </source>
</evidence>
<dbReference type="Gene3D" id="3.40.50.1000">
    <property type="entry name" value="HAD superfamily/HAD-like"/>
    <property type="match status" value="1"/>
</dbReference>
<dbReference type="Proteomes" id="UP000030428">
    <property type="component" value="Unassembled WGS sequence"/>
</dbReference>
<evidence type="ECO:0000256" key="11">
    <source>
        <dbReference type="PIRNR" id="PIRNR006118"/>
    </source>
</evidence>
<protein>
    <recommendedName>
        <fullName evidence="6 11">3-deoxy-D-manno-octulosonate 8-phosphate phosphatase KdsC</fullName>
        <ecNumber evidence="5 11">3.1.3.45</ecNumber>
    </recommendedName>
    <alternativeName>
        <fullName evidence="10 11">KDO 8-P phosphatase</fullName>
    </alternativeName>
</protein>
<evidence type="ECO:0000256" key="1">
    <source>
        <dbReference type="ARBA" id="ARBA00000898"/>
    </source>
</evidence>
<comment type="cofactor">
    <cofactor evidence="2 11 12">
        <name>Mg(2+)</name>
        <dbReference type="ChEBI" id="CHEBI:18420"/>
    </cofactor>
</comment>
<dbReference type="SUPFAM" id="SSF56784">
    <property type="entry name" value="HAD-like"/>
    <property type="match status" value="1"/>
</dbReference>
<keyword evidence="7 11" id="KW-0479">Metal-binding</keyword>
<dbReference type="SFLD" id="SFLDG01138">
    <property type="entry name" value="C1.6.2:_Deoxy-d-mannose-octulo"/>
    <property type="match status" value="1"/>
</dbReference>
<evidence type="ECO:0000256" key="9">
    <source>
        <dbReference type="ARBA" id="ARBA00022842"/>
    </source>
</evidence>
<dbReference type="EC" id="3.1.3.45" evidence="5 11"/>
<sequence>MKAIFEKAALIRLVVFDVDGVLTDGSLYLGDEGQEYKAFYARDGLGLKLLQATGVIIGVITARNSGVVTHRMQSLGIEHVFQGRLDKLSAFKELCDILQLAPQQVAYVGDDLVDVPVMLEAGLAIAVADAPDLVLKYAHWQTQAAGGRGAAREVCELIMQAQGTWAEQLSRFGI</sequence>
<dbReference type="NCBIfam" id="TIGR01662">
    <property type="entry name" value="HAD-SF-IIIA"/>
    <property type="match status" value="1"/>
</dbReference>
<evidence type="ECO:0000256" key="12">
    <source>
        <dbReference type="PIRSR" id="PIRSR006118-2"/>
    </source>
</evidence>
<feature type="binding site" evidence="12">
    <location>
        <position position="19"/>
    </location>
    <ligand>
        <name>substrate</name>
    </ligand>
</feature>
<keyword evidence="11" id="KW-0448">Lipopolysaccharide biosynthesis</keyword>
<dbReference type="GO" id="GO:0019143">
    <property type="term" value="F:3-deoxy-manno-octulosonate-8-phosphatase activity"/>
    <property type="evidence" value="ECO:0007669"/>
    <property type="project" value="UniProtKB-UniRule"/>
</dbReference>
<comment type="catalytic activity">
    <reaction evidence="1 11">
        <text>3-deoxy-alpha-D-manno-2-octulosonate-8-phosphate + H2O = 3-deoxy-alpha-D-manno-oct-2-ulosonate + phosphate</text>
        <dbReference type="Rhea" id="RHEA:11500"/>
        <dbReference type="ChEBI" id="CHEBI:15377"/>
        <dbReference type="ChEBI" id="CHEBI:43474"/>
        <dbReference type="ChEBI" id="CHEBI:85985"/>
        <dbReference type="ChEBI" id="CHEBI:85986"/>
        <dbReference type="EC" id="3.1.3.45"/>
    </reaction>
</comment>
<comment type="subunit">
    <text evidence="4 11">Homotetramer.</text>
</comment>
<dbReference type="CDD" id="cd01630">
    <property type="entry name" value="HAD_KDO-like"/>
    <property type="match status" value="1"/>
</dbReference>
<dbReference type="InterPro" id="IPR010023">
    <property type="entry name" value="KdsC_fam"/>
</dbReference>
<accession>A0A0A6S5H0</accession>
<evidence type="ECO:0000256" key="7">
    <source>
        <dbReference type="ARBA" id="ARBA00022723"/>
    </source>
</evidence>
<evidence type="ECO:0000313" key="13">
    <source>
        <dbReference type="EMBL" id="KHD07689.1"/>
    </source>
</evidence>
<dbReference type="InterPro" id="IPR023214">
    <property type="entry name" value="HAD_sf"/>
</dbReference>
<comment type="caution">
    <text evidence="13">The sequence shown here is derived from an EMBL/GenBank/DDBJ whole genome shotgun (WGS) entry which is preliminary data.</text>
</comment>
<dbReference type="GO" id="GO:0008781">
    <property type="term" value="F:N-acylneuraminate cytidylyltransferase activity"/>
    <property type="evidence" value="ECO:0007669"/>
    <property type="project" value="TreeGrafter"/>
</dbReference>
<reference evidence="13 14" key="1">
    <citation type="journal article" date="2016" name="Front. Microbiol.">
        <title>Single-Cell (Meta-)Genomics of a Dimorphic Candidatus Thiomargarita nelsonii Reveals Genomic Plasticity.</title>
        <authorList>
            <person name="Flood B.E."/>
            <person name="Fliss P."/>
            <person name="Jones D.S."/>
            <person name="Dick G.J."/>
            <person name="Jain S."/>
            <person name="Kaster A.K."/>
            <person name="Winkel M."/>
            <person name="Mussmann M."/>
            <person name="Bailey J."/>
        </authorList>
    </citation>
    <scope>NUCLEOTIDE SEQUENCE [LARGE SCALE GENOMIC DNA]</scope>
    <source>
        <strain evidence="13">Hydrate Ridge</strain>
    </source>
</reference>
<evidence type="ECO:0000256" key="2">
    <source>
        <dbReference type="ARBA" id="ARBA00001946"/>
    </source>
</evidence>
<dbReference type="Pfam" id="PF08282">
    <property type="entry name" value="Hydrolase_3"/>
    <property type="match status" value="1"/>
</dbReference>
<evidence type="ECO:0000256" key="6">
    <source>
        <dbReference type="ARBA" id="ARBA00020092"/>
    </source>
</evidence>
<dbReference type="SFLD" id="SFLDS00003">
    <property type="entry name" value="Haloacid_Dehalogenase"/>
    <property type="match status" value="1"/>
</dbReference>
<dbReference type="EMBL" id="JSZA02000051">
    <property type="protein sequence ID" value="KHD07689.1"/>
    <property type="molecule type" value="Genomic_DNA"/>
</dbReference>
<dbReference type="InterPro" id="IPR006549">
    <property type="entry name" value="HAD-SF_hydro_IIIA"/>
</dbReference>
<keyword evidence="8 11" id="KW-0378">Hydrolase</keyword>
<evidence type="ECO:0000256" key="5">
    <source>
        <dbReference type="ARBA" id="ARBA00013066"/>
    </source>
</evidence>
<evidence type="ECO:0000256" key="8">
    <source>
        <dbReference type="ARBA" id="ARBA00022801"/>
    </source>
</evidence>
<dbReference type="InterPro" id="IPR050793">
    <property type="entry name" value="CMP-NeuNAc_synthase"/>
</dbReference>
<dbReference type="FunFam" id="3.40.50.1000:FF:000029">
    <property type="entry name" value="3-deoxy-D-manno-octulosonate 8-phosphate phosphatase KdsC"/>
    <property type="match status" value="1"/>
</dbReference>
<organism evidence="13 14">
    <name type="scientific">Candidatus Thiomargarita nelsonii</name>
    <dbReference type="NCBI Taxonomy" id="1003181"/>
    <lineage>
        <taxon>Bacteria</taxon>
        <taxon>Pseudomonadati</taxon>
        <taxon>Pseudomonadota</taxon>
        <taxon>Gammaproteobacteria</taxon>
        <taxon>Thiotrichales</taxon>
        <taxon>Thiotrichaceae</taxon>
        <taxon>Thiomargarita</taxon>
    </lineage>
</organism>
<evidence type="ECO:0000313" key="14">
    <source>
        <dbReference type="Proteomes" id="UP000030428"/>
    </source>
</evidence>
<evidence type="ECO:0000256" key="10">
    <source>
        <dbReference type="ARBA" id="ARBA00031051"/>
    </source>
</evidence>
<dbReference type="PANTHER" id="PTHR21485:SF3">
    <property type="entry name" value="N-ACYLNEURAMINATE CYTIDYLYLTRANSFERASE"/>
    <property type="match status" value="1"/>
</dbReference>
<keyword evidence="14" id="KW-1185">Reference proteome</keyword>
<dbReference type="InterPro" id="IPR036412">
    <property type="entry name" value="HAD-like_sf"/>
</dbReference>
<evidence type="ECO:0000256" key="4">
    <source>
        <dbReference type="ARBA" id="ARBA00011881"/>
    </source>
</evidence>
<keyword evidence="9 11" id="KW-0460">Magnesium</keyword>
<comment type="similarity">
    <text evidence="3 11">Belongs to the KdsC family.</text>
</comment>
<dbReference type="SFLD" id="SFLDG01136">
    <property type="entry name" value="C1.6:_Phosphoserine_Phosphatas"/>
    <property type="match status" value="1"/>
</dbReference>
<dbReference type="AlphaFoldDB" id="A0A0A6S5H0"/>